<reference evidence="2" key="1">
    <citation type="submission" date="2020-11" db="EMBL/GenBank/DDBJ databases">
        <authorList>
            <consortium name="DOE Joint Genome Institute"/>
            <person name="Ahrendt S."/>
            <person name="Riley R."/>
            <person name="Andreopoulos W."/>
            <person name="LaButti K."/>
            <person name="Pangilinan J."/>
            <person name="Ruiz-duenas F.J."/>
            <person name="Barrasa J.M."/>
            <person name="Sanchez-Garcia M."/>
            <person name="Camarero S."/>
            <person name="Miyauchi S."/>
            <person name="Serrano A."/>
            <person name="Linde D."/>
            <person name="Babiker R."/>
            <person name="Drula E."/>
            <person name="Ayuso-Fernandez I."/>
            <person name="Pacheco R."/>
            <person name="Padilla G."/>
            <person name="Ferreira P."/>
            <person name="Barriuso J."/>
            <person name="Kellner H."/>
            <person name="Castanera R."/>
            <person name="Alfaro M."/>
            <person name="Ramirez L."/>
            <person name="Pisabarro A.G."/>
            <person name="Kuo A."/>
            <person name="Tritt A."/>
            <person name="Lipzen A."/>
            <person name="He G."/>
            <person name="Yan M."/>
            <person name="Ng V."/>
            <person name="Cullen D."/>
            <person name="Martin F."/>
            <person name="Rosso M.-N."/>
            <person name="Henrissat B."/>
            <person name="Hibbett D."/>
            <person name="Martinez A.T."/>
            <person name="Grigoriev I.V."/>
        </authorList>
    </citation>
    <scope>NUCLEOTIDE SEQUENCE</scope>
    <source>
        <strain evidence="2">AH 44721</strain>
    </source>
</reference>
<feature type="compositionally biased region" description="Polar residues" evidence="1">
    <location>
        <begin position="1"/>
        <end position="16"/>
    </location>
</feature>
<evidence type="ECO:0000256" key="1">
    <source>
        <dbReference type="SAM" id="MobiDB-lite"/>
    </source>
</evidence>
<sequence length="299" mass="33147">MATSPVTSPLRLSQSSPHDDAPPATMPTPPRTQDLAGMELEQLESLLDSVVAAMVIIQSHSTLLVIYSPHCQEAFTIIMKMLMPGSPHAMAATLPNPLYALSNNGGKTTKSYAEVTTQNTAMAPAAHVRKLSLAGHHAKISQSLKPVFSYNAQDKEDADLQKLEGASVTKTCWLRTGDTSKQQQPAYWTFHLLQLYTRPLILTYPGMGLAPQWGEEEVREALRKGTGLLDKDIQQLQVLCHESEIEEKQTVSLRIMLEDPHLGDNLCRHGAYLFGMRCRASQYRPRRKQHIPCPRPTTA</sequence>
<proteinExistence type="predicted"/>
<protein>
    <submittedName>
        <fullName evidence="2">Uncharacterized protein</fullName>
    </submittedName>
</protein>
<dbReference type="Proteomes" id="UP000724874">
    <property type="component" value="Unassembled WGS sequence"/>
</dbReference>
<dbReference type="EMBL" id="JADNYJ010000085">
    <property type="protein sequence ID" value="KAF8888361.1"/>
    <property type="molecule type" value="Genomic_DNA"/>
</dbReference>
<name>A0A9P5NFU3_GYMJU</name>
<keyword evidence="3" id="KW-1185">Reference proteome</keyword>
<gene>
    <name evidence="2" type="ORF">CPB84DRAFT_1749499</name>
</gene>
<organism evidence="2 3">
    <name type="scientific">Gymnopilus junonius</name>
    <name type="common">Spectacular rustgill mushroom</name>
    <name type="synonym">Gymnopilus spectabilis subsp. junonius</name>
    <dbReference type="NCBI Taxonomy" id="109634"/>
    <lineage>
        <taxon>Eukaryota</taxon>
        <taxon>Fungi</taxon>
        <taxon>Dikarya</taxon>
        <taxon>Basidiomycota</taxon>
        <taxon>Agaricomycotina</taxon>
        <taxon>Agaricomycetes</taxon>
        <taxon>Agaricomycetidae</taxon>
        <taxon>Agaricales</taxon>
        <taxon>Agaricineae</taxon>
        <taxon>Hymenogastraceae</taxon>
        <taxon>Gymnopilus</taxon>
    </lineage>
</organism>
<evidence type="ECO:0000313" key="3">
    <source>
        <dbReference type="Proteomes" id="UP000724874"/>
    </source>
</evidence>
<dbReference type="AlphaFoldDB" id="A0A9P5NFU3"/>
<dbReference type="OrthoDB" id="3048586at2759"/>
<feature type="region of interest" description="Disordered" evidence="1">
    <location>
        <begin position="1"/>
        <end position="33"/>
    </location>
</feature>
<comment type="caution">
    <text evidence="2">The sequence shown here is derived from an EMBL/GenBank/DDBJ whole genome shotgun (WGS) entry which is preliminary data.</text>
</comment>
<accession>A0A9P5NFU3</accession>
<evidence type="ECO:0000313" key="2">
    <source>
        <dbReference type="EMBL" id="KAF8888361.1"/>
    </source>
</evidence>